<evidence type="ECO:0000256" key="5">
    <source>
        <dbReference type="ARBA" id="ARBA00022801"/>
    </source>
</evidence>
<keyword evidence="5" id="KW-0378">Hydrolase</keyword>
<dbReference type="PANTHER" id="PTHR34139:SF1">
    <property type="entry name" value="RNASE MJ1380-RELATED"/>
    <property type="match status" value="1"/>
</dbReference>
<evidence type="ECO:0000256" key="3">
    <source>
        <dbReference type="ARBA" id="ARBA00022722"/>
    </source>
</evidence>
<accession>A0ABW0ST89</accession>
<keyword evidence="1" id="KW-0597">Phosphoprotein</keyword>
<evidence type="ECO:0000256" key="4">
    <source>
        <dbReference type="ARBA" id="ARBA00022741"/>
    </source>
</evidence>
<dbReference type="EMBL" id="JBHSNG010000002">
    <property type="protein sequence ID" value="MFC5580060.1"/>
    <property type="molecule type" value="Genomic_DNA"/>
</dbReference>
<comment type="caution">
    <text evidence="7">The sequence shown here is derived from an EMBL/GenBank/DDBJ whole genome shotgun (WGS) entry which is preliminary data.</text>
</comment>
<dbReference type="InterPro" id="IPR051813">
    <property type="entry name" value="HepT_RNase_toxin"/>
</dbReference>
<name>A0ABW0ST89_9GAMM</name>
<dbReference type="RefSeq" id="WP_377324208.1">
    <property type="nucleotide sequence ID" value="NZ_JBHSNG010000002.1"/>
</dbReference>
<dbReference type="Gene3D" id="1.20.120.580">
    <property type="entry name" value="bsu32300-like"/>
    <property type="match status" value="1"/>
</dbReference>
<evidence type="ECO:0000256" key="1">
    <source>
        <dbReference type="ARBA" id="ARBA00022553"/>
    </source>
</evidence>
<evidence type="ECO:0000256" key="6">
    <source>
        <dbReference type="ARBA" id="ARBA00024207"/>
    </source>
</evidence>
<keyword evidence="2" id="KW-1277">Toxin-antitoxin system</keyword>
<evidence type="ECO:0000313" key="8">
    <source>
        <dbReference type="Proteomes" id="UP001596111"/>
    </source>
</evidence>
<dbReference type="InterPro" id="IPR037038">
    <property type="entry name" value="HepT-like_sf"/>
</dbReference>
<keyword evidence="8" id="KW-1185">Reference proteome</keyword>
<protein>
    <submittedName>
        <fullName evidence="7">DUF86 domain-containing protein</fullName>
    </submittedName>
</protein>
<proteinExistence type="inferred from homology"/>
<keyword evidence="3" id="KW-0540">Nuclease</keyword>
<evidence type="ECO:0000313" key="7">
    <source>
        <dbReference type="EMBL" id="MFC5580060.1"/>
    </source>
</evidence>
<dbReference type="PANTHER" id="PTHR34139">
    <property type="entry name" value="UPF0331 PROTEIN MJ0127"/>
    <property type="match status" value="1"/>
</dbReference>
<dbReference type="InterPro" id="IPR008201">
    <property type="entry name" value="HepT-like"/>
</dbReference>
<organism evidence="7 8">
    <name type="scientific">Rhodanobacter terrae</name>
    <dbReference type="NCBI Taxonomy" id="418647"/>
    <lineage>
        <taxon>Bacteria</taxon>
        <taxon>Pseudomonadati</taxon>
        <taxon>Pseudomonadota</taxon>
        <taxon>Gammaproteobacteria</taxon>
        <taxon>Lysobacterales</taxon>
        <taxon>Rhodanobacteraceae</taxon>
        <taxon>Rhodanobacter</taxon>
    </lineage>
</organism>
<reference evidence="8" key="1">
    <citation type="journal article" date="2019" name="Int. J. Syst. Evol. Microbiol.">
        <title>The Global Catalogue of Microorganisms (GCM) 10K type strain sequencing project: providing services to taxonomists for standard genome sequencing and annotation.</title>
        <authorList>
            <consortium name="The Broad Institute Genomics Platform"/>
            <consortium name="The Broad Institute Genome Sequencing Center for Infectious Disease"/>
            <person name="Wu L."/>
            <person name="Ma J."/>
        </authorList>
    </citation>
    <scope>NUCLEOTIDE SEQUENCE [LARGE SCALE GENOMIC DNA]</scope>
    <source>
        <strain evidence="8">CGMCC 1.13587</strain>
    </source>
</reference>
<gene>
    <name evidence="7" type="ORF">ACFPPB_02855</name>
</gene>
<dbReference type="Pfam" id="PF01934">
    <property type="entry name" value="HepT-like"/>
    <property type="match status" value="1"/>
</dbReference>
<evidence type="ECO:0000256" key="2">
    <source>
        <dbReference type="ARBA" id="ARBA00022649"/>
    </source>
</evidence>
<comment type="similarity">
    <text evidence="6">Belongs to the HepT RNase toxin family.</text>
</comment>
<dbReference type="Proteomes" id="UP001596111">
    <property type="component" value="Unassembled WGS sequence"/>
</dbReference>
<keyword evidence="4" id="KW-0547">Nucleotide-binding</keyword>
<sequence>MRLETAKYLYDVQSAATALAGFVDGCDWAGYQRNAMLRAAVERQFEIIGEALAQLGRHDMALLARIEHHRQIIAFRNILIHGYAEVDDALVWDVVQSRLEPLRQQVDELLAGH</sequence>